<keyword evidence="5" id="KW-0539">Nucleus</keyword>
<dbReference type="InterPro" id="IPR036864">
    <property type="entry name" value="Zn2-C6_fun-type_DNA-bd_sf"/>
</dbReference>
<dbReference type="PANTHER" id="PTHR37534">
    <property type="entry name" value="TRANSCRIPTIONAL ACTIVATOR PROTEIN UGA3"/>
    <property type="match status" value="1"/>
</dbReference>
<dbReference type="GO" id="GO:0008270">
    <property type="term" value="F:zinc ion binding"/>
    <property type="evidence" value="ECO:0007669"/>
    <property type="project" value="InterPro"/>
</dbReference>
<dbReference type="EMBL" id="KZ825829">
    <property type="protein sequence ID" value="PYH97064.1"/>
    <property type="molecule type" value="Genomic_DNA"/>
</dbReference>
<dbReference type="InterPro" id="IPR001138">
    <property type="entry name" value="Zn2Cys6_DnaBD"/>
</dbReference>
<evidence type="ECO:0000259" key="6">
    <source>
        <dbReference type="PROSITE" id="PS50048"/>
    </source>
</evidence>
<protein>
    <recommendedName>
        <fullName evidence="6">Zn(2)-C6 fungal-type domain-containing protein</fullName>
    </recommendedName>
</protein>
<reference evidence="7 8" key="1">
    <citation type="submission" date="2018-02" db="EMBL/GenBank/DDBJ databases">
        <title>The genomes of Aspergillus section Nigri reveals drivers in fungal speciation.</title>
        <authorList>
            <consortium name="DOE Joint Genome Institute"/>
            <person name="Vesth T.C."/>
            <person name="Nybo J."/>
            <person name="Theobald S."/>
            <person name="Brandl J."/>
            <person name="Frisvad J.C."/>
            <person name="Nielsen K.F."/>
            <person name="Lyhne E.K."/>
            <person name="Kogle M.E."/>
            <person name="Kuo A."/>
            <person name="Riley R."/>
            <person name="Clum A."/>
            <person name="Nolan M."/>
            <person name="Lipzen A."/>
            <person name="Salamov A."/>
            <person name="Henrissat B."/>
            <person name="Wiebenga A."/>
            <person name="De vries R.P."/>
            <person name="Grigoriev I.V."/>
            <person name="Mortensen U.H."/>
            <person name="Andersen M.R."/>
            <person name="Baker S.E."/>
        </authorList>
    </citation>
    <scope>NUCLEOTIDE SEQUENCE [LARGE SCALE GENOMIC DNA]</scope>
    <source>
        <strain evidence="7 8">CBS 707.79</strain>
    </source>
</reference>
<dbReference type="GO" id="GO:0045944">
    <property type="term" value="P:positive regulation of transcription by RNA polymerase II"/>
    <property type="evidence" value="ECO:0007669"/>
    <property type="project" value="TreeGrafter"/>
</dbReference>
<organism evidence="7 8">
    <name type="scientific">Aspergillus ellipticus CBS 707.79</name>
    <dbReference type="NCBI Taxonomy" id="1448320"/>
    <lineage>
        <taxon>Eukaryota</taxon>
        <taxon>Fungi</taxon>
        <taxon>Dikarya</taxon>
        <taxon>Ascomycota</taxon>
        <taxon>Pezizomycotina</taxon>
        <taxon>Eurotiomycetes</taxon>
        <taxon>Eurotiomycetidae</taxon>
        <taxon>Eurotiales</taxon>
        <taxon>Aspergillaceae</taxon>
        <taxon>Aspergillus</taxon>
        <taxon>Aspergillus subgen. Circumdati</taxon>
    </lineage>
</organism>
<keyword evidence="8" id="KW-1185">Reference proteome</keyword>
<evidence type="ECO:0000256" key="4">
    <source>
        <dbReference type="ARBA" id="ARBA00023163"/>
    </source>
</evidence>
<dbReference type="InterPro" id="IPR021858">
    <property type="entry name" value="Fun_TF"/>
</dbReference>
<dbReference type="OrthoDB" id="39175at2759"/>
<evidence type="ECO:0000313" key="8">
    <source>
        <dbReference type="Proteomes" id="UP000247810"/>
    </source>
</evidence>
<evidence type="ECO:0000256" key="5">
    <source>
        <dbReference type="ARBA" id="ARBA00023242"/>
    </source>
</evidence>
<keyword evidence="2" id="KW-0805">Transcription regulation</keyword>
<proteinExistence type="predicted"/>
<accession>A0A319DJK6</accession>
<dbReference type="GO" id="GO:0000976">
    <property type="term" value="F:transcription cis-regulatory region binding"/>
    <property type="evidence" value="ECO:0007669"/>
    <property type="project" value="TreeGrafter"/>
</dbReference>
<comment type="subcellular location">
    <subcellularLocation>
        <location evidence="1">Nucleus</location>
    </subcellularLocation>
</comment>
<gene>
    <name evidence="7" type="ORF">BO71DRAFT_448205</name>
</gene>
<name>A0A319DJK6_9EURO</name>
<dbReference type="VEuPathDB" id="FungiDB:BO71DRAFT_448205"/>
<evidence type="ECO:0000256" key="1">
    <source>
        <dbReference type="ARBA" id="ARBA00004123"/>
    </source>
</evidence>
<dbReference type="STRING" id="1448320.A0A319DJK6"/>
<dbReference type="Proteomes" id="UP000247810">
    <property type="component" value="Unassembled WGS sequence"/>
</dbReference>
<keyword evidence="4" id="KW-0804">Transcription</keyword>
<dbReference type="PANTHER" id="PTHR37534:SF44">
    <property type="entry name" value="ZN(II)2CYS6 TRANSCRIPTION FACTOR (EUROFUNG)"/>
    <property type="match status" value="1"/>
</dbReference>
<evidence type="ECO:0000256" key="3">
    <source>
        <dbReference type="ARBA" id="ARBA00023125"/>
    </source>
</evidence>
<dbReference type="Gene3D" id="4.10.240.10">
    <property type="entry name" value="Zn(2)-C6 fungal-type DNA-binding domain"/>
    <property type="match status" value="1"/>
</dbReference>
<dbReference type="CDD" id="cd00067">
    <property type="entry name" value="GAL4"/>
    <property type="match status" value="1"/>
</dbReference>
<dbReference type="Pfam" id="PF00172">
    <property type="entry name" value="Zn_clus"/>
    <property type="match status" value="1"/>
</dbReference>
<keyword evidence="3" id="KW-0238">DNA-binding</keyword>
<sequence>MASNLQSVSRRRLKTRDGCLRCKQRRIKCDETFPACSQYTRKSFECPGYKRPLKWSSKYEVGGSASGVAAKPPGPHMPQLEELIQTLHSHFTAPAILDESAHSSCANEGPKASQNETASPNPVFISCPSTPRTNDVCAEETFSTPEDHDMTLLQHYFSNVCPLNSCFDSHKNFFRVEVGALISSCPLIHHCVLAMSAAHLAARQGDMITITLRHRTNALSCLKAKIATGFTAREANHESVLDSTAEVLLGSILLGMTEGWHDLPQLGLTHLLGARTLFRKWIVSSPARCPRTRSMLTGIMSYWEAVTSFFHNQSHDSISYLMPFCVEEEASSVYVNPWTGICTPLFFHLAHAGILTRQRSLLRQMSMVFGEQTDSEIVQRARAVESSLLQYRIPPTDRIEDTVDSKTPVDHLQRLARIYRLACLLQLYMAFPELDPRSVDEMTYPLGTLDAQTWMDSNRFHSILNLATNVLAAVGVFPPISGVHGWLLIPLILAGSALQLPCRSSDVLAPSLQEDSSLFWRNFVRQGIDTIQKIIGVSSIGRAQEILDRVWLLSGIQRAAEEVVQDNAYVQWTEVMSSEKLETVFG</sequence>
<dbReference type="SUPFAM" id="SSF57701">
    <property type="entry name" value="Zn2/Cys6 DNA-binding domain"/>
    <property type="match status" value="1"/>
</dbReference>
<feature type="domain" description="Zn(2)-C6 fungal-type" evidence="6">
    <location>
        <begin position="18"/>
        <end position="46"/>
    </location>
</feature>
<evidence type="ECO:0000313" key="7">
    <source>
        <dbReference type="EMBL" id="PYH97064.1"/>
    </source>
</evidence>
<dbReference type="SMART" id="SM00066">
    <property type="entry name" value="GAL4"/>
    <property type="match status" value="1"/>
</dbReference>
<dbReference type="GO" id="GO:0000981">
    <property type="term" value="F:DNA-binding transcription factor activity, RNA polymerase II-specific"/>
    <property type="evidence" value="ECO:0007669"/>
    <property type="project" value="InterPro"/>
</dbReference>
<dbReference type="PROSITE" id="PS50048">
    <property type="entry name" value="ZN2_CY6_FUNGAL_2"/>
    <property type="match status" value="1"/>
</dbReference>
<dbReference type="AlphaFoldDB" id="A0A319DJK6"/>
<dbReference type="Pfam" id="PF11951">
    <property type="entry name" value="Fungal_trans_2"/>
    <property type="match status" value="1"/>
</dbReference>
<evidence type="ECO:0000256" key="2">
    <source>
        <dbReference type="ARBA" id="ARBA00023015"/>
    </source>
</evidence>
<dbReference type="GO" id="GO:0005634">
    <property type="term" value="C:nucleus"/>
    <property type="evidence" value="ECO:0007669"/>
    <property type="project" value="UniProtKB-SubCell"/>
</dbReference>